<dbReference type="SUPFAM" id="SSF55166">
    <property type="entry name" value="Hedgehog/DD-peptidase"/>
    <property type="match status" value="1"/>
</dbReference>
<dbReference type="InterPro" id="IPR009045">
    <property type="entry name" value="Zn_M74/Hedgehog-like"/>
</dbReference>
<dbReference type="InterPro" id="IPR039561">
    <property type="entry name" value="Peptidase_M15C"/>
</dbReference>
<dbReference type="CDD" id="cd14845">
    <property type="entry name" value="L-Ala-D-Glu_peptidase_like"/>
    <property type="match status" value="1"/>
</dbReference>
<dbReference type="Proteomes" id="UP000048841">
    <property type="component" value="Unassembled WGS sequence"/>
</dbReference>
<proteinExistence type="predicted"/>
<feature type="domain" description="Peptidase M15C" evidence="1">
    <location>
        <begin position="61"/>
        <end position="127"/>
    </location>
</feature>
<evidence type="ECO:0000313" key="4">
    <source>
        <dbReference type="Proteomes" id="UP000041601"/>
    </source>
</evidence>
<gene>
    <name evidence="2" type="primary">cwlK</name>
    <name evidence="3" type="synonym">cwlK_1</name>
    <name evidence="2" type="ORF">ERS137941_01596</name>
    <name evidence="3" type="ORF">ERS137959_01038</name>
</gene>
<dbReference type="RefSeq" id="WP_020282680.1">
    <property type="nucleotide sequence ID" value="NZ_CGBR01000008.1"/>
</dbReference>
<evidence type="ECO:0000313" key="3">
    <source>
        <dbReference type="EMBL" id="CND38826.1"/>
    </source>
</evidence>
<name>A0A0H5GKB2_YEREN</name>
<protein>
    <submittedName>
        <fullName evidence="2">Peptidase M15 family</fullName>
        <ecNumber evidence="2">3.4.-.-</ecNumber>
    </submittedName>
</protein>
<dbReference type="Gene3D" id="3.30.1380.10">
    <property type="match status" value="1"/>
</dbReference>
<dbReference type="EMBL" id="CPXJ01000010">
    <property type="protein sequence ID" value="CND38826.1"/>
    <property type="molecule type" value="Genomic_DNA"/>
</dbReference>
<organism evidence="2 5">
    <name type="scientific">Yersinia enterocolitica</name>
    <dbReference type="NCBI Taxonomy" id="630"/>
    <lineage>
        <taxon>Bacteria</taxon>
        <taxon>Pseudomonadati</taxon>
        <taxon>Pseudomonadota</taxon>
        <taxon>Gammaproteobacteria</taxon>
        <taxon>Enterobacterales</taxon>
        <taxon>Yersiniaceae</taxon>
        <taxon>Yersinia</taxon>
    </lineage>
</organism>
<keyword evidence="2" id="KW-0378">Hydrolase</keyword>
<reference evidence="3 4" key="2">
    <citation type="submission" date="2015-03" db="EMBL/GenBank/DDBJ databases">
        <authorList>
            <consortium name="Pathogen Informatics"/>
            <person name="Murphy D."/>
        </authorList>
    </citation>
    <scope>NUCLEOTIDE SEQUENCE [LARGE SCALE GENOMIC DNA]</scope>
    <source>
        <strain evidence="3 4">IP05342</strain>
    </source>
</reference>
<dbReference type="Pfam" id="PF13539">
    <property type="entry name" value="Peptidase_M15_4"/>
    <property type="match status" value="1"/>
</dbReference>
<evidence type="ECO:0000313" key="2">
    <source>
        <dbReference type="EMBL" id="CFQ60120.1"/>
    </source>
</evidence>
<accession>A0A0H5GKB2</accession>
<evidence type="ECO:0000259" key="1">
    <source>
        <dbReference type="Pfam" id="PF13539"/>
    </source>
</evidence>
<dbReference type="EMBL" id="CGBR01000008">
    <property type="protein sequence ID" value="CFQ60120.1"/>
    <property type="molecule type" value="Genomic_DNA"/>
</dbReference>
<keyword evidence="4" id="KW-1185">Reference proteome</keyword>
<sequence>MQNDSPQFRFGQISEHNLRNIHPDLVLIVRRALTLSPLDFRVIEGVRSLERQRQLVRNGSSKTLNSRHLTGHAVDLAPLINNKIPWEDWQAFDQVAKAMKQAAKEMELPLQWGGDWKTFKDGPHFELPREVYP</sequence>
<dbReference type="GO" id="GO:0008233">
    <property type="term" value="F:peptidase activity"/>
    <property type="evidence" value="ECO:0007669"/>
    <property type="project" value="InterPro"/>
</dbReference>
<evidence type="ECO:0000313" key="5">
    <source>
        <dbReference type="Proteomes" id="UP000048841"/>
    </source>
</evidence>
<dbReference type="Proteomes" id="UP000041601">
    <property type="component" value="Unassembled WGS sequence"/>
</dbReference>
<reference evidence="2 5" key="1">
    <citation type="submission" date="2015-03" db="EMBL/GenBank/DDBJ databases">
        <authorList>
            <person name="Murphy D."/>
        </authorList>
    </citation>
    <scope>NUCLEOTIDE SEQUENCE [LARGE SCALE GENOMIC DNA]</scope>
    <source>
        <strain evidence="2 5">IP26249</strain>
    </source>
</reference>
<dbReference type="EC" id="3.4.-.-" evidence="2"/>
<dbReference type="AlphaFoldDB" id="A0A0H5GKB2"/>